<protein>
    <recommendedName>
        <fullName evidence="1">Putative restriction endonuclease domain-containing protein</fullName>
    </recommendedName>
</protein>
<gene>
    <name evidence="2" type="ORF">C7Y72_00355</name>
</gene>
<dbReference type="Gene3D" id="3.90.1570.10">
    <property type="entry name" value="tt1808, chain A"/>
    <property type="match status" value="1"/>
</dbReference>
<name>A0A2T4UG53_9ACTN</name>
<accession>A0A2T4UG53</accession>
<dbReference type="Pfam" id="PF05685">
    <property type="entry name" value="Uma2"/>
    <property type="match status" value="1"/>
</dbReference>
<dbReference type="CDD" id="cd06260">
    <property type="entry name" value="DUF820-like"/>
    <property type="match status" value="1"/>
</dbReference>
<dbReference type="PANTHER" id="PTHR35400:SF1">
    <property type="entry name" value="SLR1083 PROTEIN"/>
    <property type="match status" value="1"/>
</dbReference>
<dbReference type="InterPro" id="IPR011335">
    <property type="entry name" value="Restrct_endonuc-II-like"/>
</dbReference>
<dbReference type="PANTHER" id="PTHR35400">
    <property type="entry name" value="SLR1083 PROTEIN"/>
    <property type="match status" value="1"/>
</dbReference>
<reference evidence="2 3" key="1">
    <citation type="submission" date="2018-03" db="EMBL/GenBank/DDBJ databases">
        <title>Aquarubrobacter algicola gen. nov., sp. nov., a novel actinobacterium isolated from shallow eutrophic lake during the end of cyanobacterial harmful algal blooms.</title>
        <authorList>
            <person name="Chun S.J."/>
        </authorList>
    </citation>
    <scope>NUCLEOTIDE SEQUENCE [LARGE SCALE GENOMIC DNA]</scope>
    <source>
        <strain evidence="2 3">Seoho-28</strain>
    </source>
</reference>
<proteinExistence type="predicted"/>
<evidence type="ECO:0000313" key="3">
    <source>
        <dbReference type="Proteomes" id="UP000240739"/>
    </source>
</evidence>
<dbReference type="AlphaFoldDB" id="A0A2T4UG53"/>
<evidence type="ECO:0000313" key="2">
    <source>
        <dbReference type="EMBL" id="PTL58208.1"/>
    </source>
</evidence>
<keyword evidence="3" id="KW-1185">Reference proteome</keyword>
<dbReference type="EMBL" id="PYYB01000001">
    <property type="protein sequence ID" value="PTL58208.1"/>
    <property type="molecule type" value="Genomic_DNA"/>
</dbReference>
<dbReference type="SUPFAM" id="SSF52980">
    <property type="entry name" value="Restriction endonuclease-like"/>
    <property type="match status" value="1"/>
</dbReference>
<evidence type="ECO:0000259" key="1">
    <source>
        <dbReference type="Pfam" id="PF05685"/>
    </source>
</evidence>
<dbReference type="InterPro" id="IPR008538">
    <property type="entry name" value="Uma2"/>
</dbReference>
<comment type="caution">
    <text evidence="2">The sequence shown here is derived from an EMBL/GenBank/DDBJ whole genome shotgun (WGS) entry which is preliminary data.</text>
</comment>
<dbReference type="Proteomes" id="UP000240739">
    <property type="component" value="Unassembled WGS sequence"/>
</dbReference>
<dbReference type="InterPro" id="IPR012296">
    <property type="entry name" value="Nuclease_put_TT1808"/>
</dbReference>
<organism evidence="2 3">
    <name type="scientific">Paraconexibacter algicola</name>
    <dbReference type="NCBI Taxonomy" id="2133960"/>
    <lineage>
        <taxon>Bacteria</taxon>
        <taxon>Bacillati</taxon>
        <taxon>Actinomycetota</taxon>
        <taxon>Thermoleophilia</taxon>
        <taxon>Solirubrobacterales</taxon>
        <taxon>Paraconexibacteraceae</taxon>
        <taxon>Paraconexibacter</taxon>
    </lineage>
</organism>
<feature type="domain" description="Putative restriction endonuclease" evidence="1">
    <location>
        <begin position="19"/>
        <end position="168"/>
    </location>
</feature>
<sequence>MLHEAMALAPSVHRFTSAEYDALISAGALDGLRVELLDGLIVDVPDMSPQGDLHVGTVRAFTRLLAARADLLVVQSTFAAAEGDMPEPDLMLASTPQLARPTAGLLVVEVAVSSRGHDLAKAATYARAGVPRYWVADARAREVVEHTDPTPGGYRSVTTLRGADVLDARVDGVPPTTVAAVLPG</sequence>